<accession>A0A0P1ADG5</accession>
<dbReference type="EMBL" id="CCYD01000322">
    <property type="protein sequence ID" value="CEG38844.1"/>
    <property type="molecule type" value="Genomic_DNA"/>
</dbReference>
<dbReference type="AlphaFoldDB" id="A0A0P1ADG5"/>
<evidence type="ECO:0000313" key="3">
    <source>
        <dbReference type="Proteomes" id="UP000054928"/>
    </source>
</evidence>
<evidence type="ECO:0000256" key="1">
    <source>
        <dbReference type="SAM" id="Coils"/>
    </source>
</evidence>
<keyword evidence="1" id="KW-0175">Coiled coil</keyword>
<reference evidence="3" key="1">
    <citation type="submission" date="2014-09" db="EMBL/GenBank/DDBJ databases">
        <authorList>
            <person name="Sharma Rahul"/>
            <person name="Thines Marco"/>
        </authorList>
    </citation>
    <scope>NUCLEOTIDE SEQUENCE [LARGE SCALE GENOMIC DNA]</scope>
</reference>
<protein>
    <recommendedName>
        <fullName evidence="4">RXLR phytopathogen effector protein WY-domain domain-containing protein</fullName>
    </recommendedName>
</protein>
<evidence type="ECO:0000313" key="2">
    <source>
        <dbReference type="EMBL" id="CEG38844.1"/>
    </source>
</evidence>
<feature type="coiled-coil region" evidence="1">
    <location>
        <begin position="253"/>
        <end position="283"/>
    </location>
</feature>
<evidence type="ECO:0008006" key="4">
    <source>
        <dbReference type="Google" id="ProtNLM"/>
    </source>
</evidence>
<dbReference type="Proteomes" id="UP000054928">
    <property type="component" value="Unassembled WGS sequence"/>
</dbReference>
<sequence length="388" mass="44397">MVIFSSDVIVGVESNQFDDSGSFSTPLVAGSTKFAANESATHPSLNRHGGYNANLSADNVNEERFSLKFWKFKAEKKSRVLHDLYQTLLKGGDVDNNLRKYVVQIKISRKMETMDGKSGLNEFYDDAVAVLTEIIPRQKLFSKLQKWQSMHDDLSHEADEFIASMLRKPADSRNAVSEPWPRPDSTPRGLYKELNINLGKYDRTIFVAWLQYFGLEYQRFQDASNNVAAKKVLYDVYDHLAQSMGGTDTKFWINELGSNLASFKKAMEDLMKQKNDLRSLAKKNVSIKDAFTILKAEKNEENLLRWLEYCQLIATRKKKNIVSTVSGEDPEIDKIYLDVIKTIEDAKLPGDREATINRLYDTPGLGDLPKNMQKIFREREQIEEVIPR</sequence>
<keyword evidence="3" id="KW-1185">Reference proteome</keyword>
<dbReference type="GeneID" id="36403949"/>
<dbReference type="RefSeq" id="XP_024575213.1">
    <property type="nucleotide sequence ID" value="XM_024724324.1"/>
</dbReference>
<proteinExistence type="predicted"/>
<organism evidence="2 3">
    <name type="scientific">Plasmopara halstedii</name>
    <name type="common">Downy mildew of sunflower</name>
    <dbReference type="NCBI Taxonomy" id="4781"/>
    <lineage>
        <taxon>Eukaryota</taxon>
        <taxon>Sar</taxon>
        <taxon>Stramenopiles</taxon>
        <taxon>Oomycota</taxon>
        <taxon>Peronosporomycetes</taxon>
        <taxon>Peronosporales</taxon>
        <taxon>Peronosporaceae</taxon>
        <taxon>Plasmopara</taxon>
    </lineage>
</organism>
<name>A0A0P1ADG5_PLAHL</name>